<evidence type="ECO:0000313" key="25">
    <source>
        <dbReference type="EMBL" id="RHY29166.1"/>
    </source>
</evidence>
<keyword evidence="26" id="KW-1185">Reference proteome</keyword>
<evidence type="ECO:0000256" key="12">
    <source>
        <dbReference type="ARBA" id="ARBA00030404"/>
    </source>
</evidence>
<evidence type="ECO:0000256" key="18">
    <source>
        <dbReference type="ARBA" id="ARBA00047457"/>
    </source>
</evidence>
<organism evidence="25 26">
    <name type="scientific">Aphanomyces invadans</name>
    <dbReference type="NCBI Taxonomy" id="157072"/>
    <lineage>
        <taxon>Eukaryota</taxon>
        <taxon>Sar</taxon>
        <taxon>Stramenopiles</taxon>
        <taxon>Oomycota</taxon>
        <taxon>Saprolegniomycetes</taxon>
        <taxon>Saprolegniales</taxon>
        <taxon>Verrucalvaceae</taxon>
        <taxon>Aphanomyces</taxon>
    </lineage>
</organism>
<dbReference type="EC" id="1.14.11.53" evidence="4"/>
<evidence type="ECO:0000256" key="20">
    <source>
        <dbReference type="ARBA" id="ARBA00048582"/>
    </source>
</evidence>
<evidence type="ECO:0000256" key="23">
    <source>
        <dbReference type="SAM" id="MobiDB-lite"/>
    </source>
</evidence>
<evidence type="ECO:0000256" key="22">
    <source>
        <dbReference type="ARBA" id="ARBA00049565"/>
    </source>
</evidence>
<evidence type="ECO:0000256" key="5">
    <source>
        <dbReference type="ARBA" id="ARBA00013477"/>
    </source>
</evidence>
<evidence type="ECO:0000259" key="24">
    <source>
        <dbReference type="SMART" id="SM01223"/>
    </source>
</evidence>
<keyword evidence="9" id="KW-0560">Oxidoreductase</keyword>
<keyword evidence="11" id="KW-0539">Nucleus</keyword>
<keyword evidence="8" id="KW-0223">Dioxygenase</keyword>
<evidence type="ECO:0000256" key="1">
    <source>
        <dbReference type="ARBA" id="ARBA00004324"/>
    </source>
</evidence>
<dbReference type="GO" id="GO:1990931">
    <property type="term" value="F:mRNA N6-methyladenosine dioxygenase activity"/>
    <property type="evidence" value="ECO:0007669"/>
    <property type="project" value="UniProtKB-EC"/>
</dbReference>
<evidence type="ECO:0000256" key="7">
    <source>
        <dbReference type="ARBA" id="ARBA00022723"/>
    </source>
</evidence>
<evidence type="ECO:0000256" key="3">
    <source>
        <dbReference type="ARBA" id="ARBA00006264"/>
    </source>
</evidence>
<dbReference type="GO" id="GO:0040014">
    <property type="term" value="P:regulation of multicellular organism growth"/>
    <property type="evidence" value="ECO:0007669"/>
    <property type="project" value="InterPro"/>
</dbReference>
<comment type="subcellular location">
    <subcellularLocation>
        <location evidence="2">Cytoplasm</location>
    </subcellularLocation>
    <subcellularLocation>
        <location evidence="1">Nucleus speckle</location>
    </subcellularLocation>
</comment>
<comment type="catalytic activity">
    <reaction evidence="22">
        <text>a 5'-end (N(7)-methyl 5'-triphosphoguanosine)-(N(6),2'-O-dimethyladenosine) in mRNA + 2-oxoglutarate + O2 = a 5'-end (N(7)-methyl 5'-triphosphoguanosine)-(2'-O-methyladenosine) in mRNA + formaldehyde + succinate + CO2</text>
        <dbReference type="Rhea" id="RHEA:57896"/>
        <dbReference type="Rhea" id="RHEA-COMP:11518"/>
        <dbReference type="Rhea" id="RHEA-COMP:11519"/>
        <dbReference type="ChEBI" id="CHEBI:15379"/>
        <dbReference type="ChEBI" id="CHEBI:16526"/>
        <dbReference type="ChEBI" id="CHEBI:16810"/>
        <dbReference type="ChEBI" id="CHEBI:16842"/>
        <dbReference type="ChEBI" id="CHEBI:30031"/>
        <dbReference type="ChEBI" id="CHEBI:85958"/>
        <dbReference type="ChEBI" id="CHEBI:85959"/>
    </reaction>
</comment>
<comment type="similarity">
    <text evidence="3">Belongs to the fto family.</text>
</comment>
<feature type="domain" description="Alpha-ketoglutarate-dependent dioxygenase FTO catalytic" evidence="24">
    <location>
        <begin position="116"/>
        <end position="356"/>
    </location>
</feature>
<evidence type="ECO:0000256" key="8">
    <source>
        <dbReference type="ARBA" id="ARBA00022964"/>
    </source>
</evidence>
<feature type="compositionally biased region" description="Polar residues" evidence="23">
    <location>
        <begin position="60"/>
        <end position="81"/>
    </location>
</feature>
<evidence type="ECO:0000256" key="4">
    <source>
        <dbReference type="ARBA" id="ARBA00012931"/>
    </source>
</evidence>
<comment type="catalytic activity">
    <reaction evidence="20">
        <text>a 5'-end (N(7)-methyl 5'-triphosphoguanosine)-(N(6),2'-O-dimethyladenosine) in U6 snRNA + 2-oxoglutarate + O2 = a 5'-end (N(7)-methyl 5'-triphosphoguanosine)-(2'-O-methyladenosine) in U6 snRNA + formaldehyde + succinate + CO2</text>
        <dbReference type="Rhea" id="RHEA:57904"/>
        <dbReference type="Rhea" id="RHEA-COMP:15030"/>
        <dbReference type="Rhea" id="RHEA-COMP:15031"/>
        <dbReference type="ChEBI" id="CHEBI:15379"/>
        <dbReference type="ChEBI" id="CHEBI:16526"/>
        <dbReference type="ChEBI" id="CHEBI:16810"/>
        <dbReference type="ChEBI" id="CHEBI:16842"/>
        <dbReference type="ChEBI" id="CHEBI:30031"/>
        <dbReference type="ChEBI" id="CHEBI:85958"/>
        <dbReference type="ChEBI" id="CHEBI:85959"/>
    </reaction>
</comment>
<comment type="catalytic activity">
    <reaction evidence="21">
        <text>N(6)-methyladenosine in U6 snRNA + 2-oxoglutarate + O2 = adenosine in U6 snRNA + formaldehyde + succinate + CO2</text>
        <dbReference type="Rhea" id="RHEA:57900"/>
        <dbReference type="Rhea" id="RHEA-COMP:13573"/>
        <dbReference type="Rhea" id="RHEA-COMP:13574"/>
        <dbReference type="ChEBI" id="CHEBI:15379"/>
        <dbReference type="ChEBI" id="CHEBI:16526"/>
        <dbReference type="ChEBI" id="CHEBI:16810"/>
        <dbReference type="ChEBI" id="CHEBI:16842"/>
        <dbReference type="ChEBI" id="CHEBI:30031"/>
        <dbReference type="ChEBI" id="CHEBI:74411"/>
        <dbReference type="ChEBI" id="CHEBI:74449"/>
    </reaction>
</comment>
<feature type="compositionally biased region" description="Basic residues" evidence="23">
    <location>
        <begin position="545"/>
        <end position="561"/>
    </location>
</feature>
<dbReference type="AlphaFoldDB" id="A0A418AUQ5"/>
<dbReference type="InterPro" id="IPR038413">
    <property type="entry name" value="FTO_C_sf"/>
</dbReference>
<dbReference type="VEuPathDB" id="FungiDB:H310_09862"/>
<dbReference type="Gene3D" id="1.20.58.1470">
    <property type="entry name" value="FTO C-terminal domain"/>
    <property type="match status" value="1"/>
</dbReference>
<evidence type="ECO:0000256" key="15">
    <source>
        <dbReference type="ARBA" id="ARBA00032169"/>
    </source>
</evidence>
<sequence length="561" mass="62942">MHNPVSCPTNSLTPRHGPRRARMDPKERKKLERQKKKAKAQQRKSSKLSNAIPPMPVAKQATNAGNSTSMSQKRPSENAPQCATAPPTKKQQVKQAKALPIASNYTGPEKFLTPSHPSFHDILTRSYVGFVHEPAAKHPRGFHTGMRTAFETLRDKGYFQYDVVMAGGKHLSRTLSPGITYKYLGLRIFAHAWDRPNSAPVFRNIHALNAAFIARTKASMTPPPPSCEYNLTLINYMEPDNPLLGLKEDPTYGMGKVSVSWHADSSLEDYSSIGVYHTLLPSKPAKKGTKVGVCDWRIAMRLSPDVPGAKTTPPLVLPTGDGDVYYLNGDFNHFHQHMVLSGTAVRVSSTHRVAVTAEDTLQFIQAKVSAALQSSTVQSVPNDADVACRRGHADAVRAEQAVRPSLVHTITTLEMEWIRQYWIQGAKHNDLHVDWQHPMAALEASWRKLEARTKTLVGALLATQHVEDLKVVKAVLEGLRGRQAGRDQFVHRMRDKVFKRIDPDFQPMERPVWSDWDDRHLLPKDLTSTIHALHSHKQVLEAEKKRQRKDHAKQHKKQLHA</sequence>
<dbReference type="PANTHER" id="PTHR31291">
    <property type="entry name" value="ALPHA-KETOGLUTARATE-DEPENDENT DIOXYGENASE FTO"/>
    <property type="match status" value="1"/>
</dbReference>
<feature type="region of interest" description="Disordered" evidence="23">
    <location>
        <begin position="542"/>
        <end position="561"/>
    </location>
</feature>
<evidence type="ECO:0000313" key="26">
    <source>
        <dbReference type="Proteomes" id="UP000285060"/>
    </source>
</evidence>
<evidence type="ECO:0000256" key="10">
    <source>
        <dbReference type="ARBA" id="ARBA00023004"/>
    </source>
</evidence>
<dbReference type="InterPro" id="IPR037151">
    <property type="entry name" value="AlkB-like_sf"/>
</dbReference>
<dbReference type="GO" id="GO:0005737">
    <property type="term" value="C:cytoplasm"/>
    <property type="evidence" value="ECO:0007669"/>
    <property type="project" value="UniProtKB-SubCell"/>
</dbReference>
<reference evidence="25 26" key="1">
    <citation type="submission" date="2018-08" db="EMBL/GenBank/DDBJ databases">
        <title>Aphanomyces genome sequencing and annotation.</title>
        <authorList>
            <person name="Minardi D."/>
            <person name="Oidtmann B."/>
            <person name="Van Der Giezen M."/>
            <person name="Studholme D.J."/>
        </authorList>
    </citation>
    <scope>NUCLEOTIDE SEQUENCE [LARGE SCALE GENOMIC DNA]</scope>
    <source>
        <strain evidence="25 26">NJM0002</strain>
    </source>
</reference>
<dbReference type="EMBL" id="QUSY01000474">
    <property type="protein sequence ID" value="RHY29166.1"/>
    <property type="molecule type" value="Genomic_DNA"/>
</dbReference>
<evidence type="ECO:0000256" key="17">
    <source>
        <dbReference type="ARBA" id="ARBA00046452"/>
    </source>
</evidence>
<evidence type="ECO:0000256" key="14">
    <source>
        <dbReference type="ARBA" id="ARBA00030557"/>
    </source>
</evidence>
<dbReference type="GO" id="GO:0016607">
    <property type="term" value="C:nuclear speck"/>
    <property type="evidence" value="ECO:0007669"/>
    <property type="project" value="UniProtKB-SubCell"/>
</dbReference>
<accession>A0A418AUQ5</accession>
<feature type="compositionally biased region" description="Basic residues" evidence="23">
    <location>
        <begin position="31"/>
        <end position="46"/>
    </location>
</feature>
<evidence type="ECO:0000256" key="2">
    <source>
        <dbReference type="ARBA" id="ARBA00004496"/>
    </source>
</evidence>
<gene>
    <name evidence="25" type="ORF">DYB32_005377</name>
</gene>
<evidence type="ECO:0000256" key="21">
    <source>
        <dbReference type="ARBA" id="ARBA00049056"/>
    </source>
</evidence>
<dbReference type="InterPro" id="IPR024367">
    <property type="entry name" value="FTO_cat_dom"/>
</dbReference>
<dbReference type="GO" id="GO:0042245">
    <property type="term" value="P:RNA repair"/>
    <property type="evidence" value="ECO:0007669"/>
    <property type="project" value="InterPro"/>
</dbReference>
<feature type="region of interest" description="Disordered" evidence="23">
    <location>
        <begin position="1"/>
        <end position="94"/>
    </location>
</feature>
<dbReference type="Pfam" id="PF12934">
    <property type="entry name" value="FTO_CTD"/>
    <property type="match status" value="1"/>
</dbReference>
<comment type="caution">
    <text evidence="25">The sequence shown here is derived from an EMBL/GenBank/DDBJ whole genome shotgun (WGS) entry which is preliminary data.</text>
</comment>
<keyword evidence="6" id="KW-0963">Cytoplasm</keyword>
<comment type="catalytic activity">
    <reaction evidence="19">
        <text>an N(6)-methyladenosine in mRNA + 2-oxoglutarate + O2 = an adenosine in mRNA + formaldehyde + succinate + CO2</text>
        <dbReference type="Rhea" id="RHEA:49520"/>
        <dbReference type="Rhea" id="RHEA-COMP:12414"/>
        <dbReference type="Rhea" id="RHEA-COMP:12417"/>
        <dbReference type="ChEBI" id="CHEBI:15379"/>
        <dbReference type="ChEBI" id="CHEBI:16526"/>
        <dbReference type="ChEBI" id="CHEBI:16810"/>
        <dbReference type="ChEBI" id="CHEBI:16842"/>
        <dbReference type="ChEBI" id="CHEBI:30031"/>
        <dbReference type="ChEBI" id="CHEBI:74411"/>
        <dbReference type="ChEBI" id="CHEBI:74449"/>
        <dbReference type="EC" id="1.14.11.53"/>
    </reaction>
</comment>
<comment type="catalytic activity">
    <reaction evidence="18">
        <text>an N(1)-methyladenosine in tRNA + 2-oxoglutarate + O2 = an adenosine in tRNA + formaldehyde + succinate + CO2</text>
        <dbReference type="Rhea" id="RHEA:54576"/>
        <dbReference type="Rhea" id="RHEA-COMP:10242"/>
        <dbReference type="Rhea" id="RHEA-COMP:12312"/>
        <dbReference type="ChEBI" id="CHEBI:15379"/>
        <dbReference type="ChEBI" id="CHEBI:16526"/>
        <dbReference type="ChEBI" id="CHEBI:16810"/>
        <dbReference type="ChEBI" id="CHEBI:16842"/>
        <dbReference type="ChEBI" id="CHEBI:30031"/>
        <dbReference type="ChEBI" id="CHEBI:74411"/>
        <dbReference type="ChEBI" id="CHEBI:74491"/>
    </reaction>
</comment>
<dbReference type="GO" id="GO:0006307">
    <property type="term" value="P:DNA alkylation repair"/>
    <property type="evidence" value="ECO:0007669"/>
    <property type="project" value="InterPro"/>
</dbReference>
<evidence type="ECO:0000256" key="19">
    <source>
        <dbReference type="ARBA" id="ARBA00048158"/>
    </source>
</evidence>
<dbReference type="Pfam" id="PF12933">
    <property type="entry name" value="FTO_NTD"/>
    <property type="match status" value="2"/>
</dbReference>
<evidence type="ECO:0000256" key="13">
    <source>
        <dbReference type="ARBA" id="ARBA00030546"/>
    </source>
</evidence>
<feature type="compositionally biased region" description="Polar residues" evidence="23">
    <location>
        <begin position="1"/>
        <end position="13"/>
    </location>
</feature>
<dbReference type="GO" id="GO:0035516">
    <property type="term" value="F:broad specificity oxidative DNA demethylase activity"/>
    <property type="evidence" value="ECO:0007669"/>
    <property type="project" value="InterPro"/>
</dbReference>
<evidence type="ECO:0000256" key="6">
    <source>
        <dbReference type="ARBA" id="ARBA00022490"/>
    </source>
</evidence>
<dbReference type="PANTHER" id="PTHR31291:SF2">
    <property type="entry name" value="ALPHA-KETOGLUTARATE-DEPENDENT DIOXYGENASE FTO"/>
    <property type="match status" value="1"/>
</dbReference>
<dbReference type="InterPro" id="IPR032868">
    <property type="entry name" value="FTO"/>
</dbReference>
<feature type="compositionally biased region" description="Basic and acidic residues" evidence="23">
    <location>
        <begin position="21"/>
        <end position="30"/>
    </location>
</feature>
<proteinExistence type="inferred from homology"/>
<evidence type="ECO:0000256" key="9">
    <source>
        <dbReference type="ARBA" id="ARBA00023002"/>
    </source>
</evidence>
<keyword evidence="7" id="KW-0479">Metal-binding</keyword>
<evidence type="ECO:0000256" key="16">
    <source>
        <dbReference type="ARBA" id="ARBA00032950"/>
    </source>
</evidence>
<dbReference type="Gene3D" id="2.60.120.590">
    <property type="entry name" value="Alpha-ketoglutarate-dependent dioxygenase AlkB-like"/>
    <property type="match status" value="2"/>
</dbReference>
<dbReference type="Proteomes" id="UP000285060">
    <property type="component" value="Unassembled WGS sequence"/>
</dbReference>
<comment type="subunit">
    <text evidence="17">Monomer. May also exist as homodimer.</text>
</comment>
<dbReference type="GO" id="GO:0008198">
    <property type="term" value="F:ferrous iron binding"/>
    <property type="evidence" value="ECO:0007669"/>
    <property type="project" value="TreeGrafter"/>
</dbReference>
<dbReference type="SMART" id="SM01223">
    <property type="entry name" value="FTO_NTD"/>
    <property type="match status" value="1"/>
</dbReference>
<name>A0A418AUQ5_9STRA</name>
<evidence type="ECO:0000256" key="11">
    <source>
        <dbReference type="ARBA" id="ARBA00023242"/>
    </source>
</evidence>
<protein>
    <recommendedName>
        <fullName evidence="5">Alpha-ketoglutarate-dependent dioxygenase FTO</fullName>
        <ecNumber evidence="4">1.14.11.53</ecNumber>
    </recommendedName>
    <alternativeName>
        <fullName evidence="12">U6 small nuclear RNA (2'-O-methyladenosine-N(6)-)-demethylase FTO</fullName>
    </alternativeName>
    <alternativeName>
        <fullName evidence="13">U6 small nuclear RNA N(6)-methyladenosine-demethylase FTO</fullName>
    </alternativeName>
    <alternativeName>
        <fullName evidence="15">mRNA (2'-O-methyladenosine-N(6)-)-demethylase FTO</fullName>
    </alternativeName>
    <alternativeName>
        <fullName evidence="16">mRNA N(6)-methyladenosine demethylase FTO</fullName>
    </alternativeName>
    <alternativeName>
        <fullName evidence="14">tRNA N1-methyl adenine demethylase FTO</fullName>
    </alternativeName>
</protein>
<keyword evidence="10" id="KW-0408">Iron</keyword>
<dbReference type="InterPro" id="IPR024366">
    <property type="entry name" value="FTO_C"/>
</dbReference>